<keyword evidence="3" id="KW-0238">DNA-binding</keyword>
<gene>
    <name evidence="6" type="ORF">H9800_00015</name>
</gene>
<reference evidence="6" key="2">
    <citation type="submission" date="2021-04" db="EMBL/GenBank/DDBJ databases">
        <authorList>
            <person name="Gilroy R."/>
        </authorList>
    </citation>
    <scope>NUCLEOTIDE SEQUENCE</scope>
    <source>
        <strain evidence="6">ChiHjej8B7-3636</strain>
    </source>
</reference>
<name>A0A9D2H3G9_9MICO</name>
<comment type="caution">
    <text evidence="6">The sequence shown here is derived from an EMBL/GenBank/DDBJ whole genome shotgun (WGS) entry which is preliminary data.</text>
</comment>
<comment type="similarity">
    <text evidence="1">Belongs to the LysR transcriptional regulatory family.</text>
</comment>
<dbReference type="Pfam" id="PF03466">
    <property type="entry name" value="LysR_substrate"/>
    <property type="match status" value="1"/>
</dbReference>
<evidence type="ECO:0000313" key="6">
    <source>
        <dbReference type="EMBL" id="HJA03234.1"/>
    </source>
</evidence>
<dbReference type="InterPro" id="IPR036390">
    <property type="entry name" value="WH_DNA-bd_sf"/>
</dbReference>
<evidence type="ECO:0000256" key="2">
    <source>
        <dbReference type="ARBA" id="ARBA00023015"/>
    </source>
</evidence>
<dbReference type="EMBL" id="DXAM01000001">
    <property type="protein sequence ID" value="HJA03234.1"/>
    <property type="molecule type" value="Genomic_DNA"/>
</dbReference>
<evidence type="ECO:0000259" key="5">
    <source>
        <dbReference type="PROSITE" id="PS50931"/>
    </source>
</evidence>
<keyword evidence="2" id="KW-0805">Transcription regulation</keyword>
<dbReference type="InterPro" id="IPR000847">
    <property type="entry name" value="LysR_HTH_N"/>
</dbReference>
<dbReference type="SUPFAM" id="SSF46785">
    <property type="entry name" value="Winged helix' DNA-binding domain"/>
    <property type="match status" value="1"/>
</dbReference>
<dbReference type="AlphaFoldDB" id="A0A9D2H3G9"/>
<dbReference type="SUPFAM" id="SSF53850">
    <property type="entry name" value="Periplasmic binding protein-like II"/>
    <property type="match status" value="1"/>
</dbReference>
<evidence type="ECO:0000256" key="1">
    <source>
        <dbReference type="ARBA" id="ARBA00009437"/>
    </source>
</evidence>
<sequence length="300" mass="32010">MTAVWSSHRLMLLRELQLRGTISAVAEALNYASSTVSQQLALLEREVGVPLLRADGRRVRLTPQGERVASHASDVLALEERARAALEVGPPAPVRIAALQTSARALLPRALTMLAASHPDMRIEVSVVPPEEGLFEAEAREFDLVIAEQYPGHTREIRAGLDRVVLGRDPIALAVAPTSSVRSVADARDEAWVMEPTGTAVRTWSVQECRAAGFEPDVRFVAADLLAQVRLISAGHAVGLLPEQLLSGDATPVRLIDLPGAPTREIFTSARASSAASPGVRAVRAALKRAFDEAAAPGRG</sequence>
<feature type="domain" description="HTH lysR-type" evidence="5">
    <location>
        <begin position="5"/>
        <end position="62"/>
    </location>
</feature>
<dbReference type="PROSITE" id="PS50931">
    <property type="entry name" value="HTH_LYSR"/>
    <property type="match status" value="1"/>
</dbReference>
<dbReference type="Gene3D" id="1.10.10.10">
    <property type="entry name" value="Winged helix-like DNA-binding domain superfamily/Winged helix DNA-binding domain"/>
    <property type="match status" value="1"/>
</dbReference>
<dbReference type="PANTHER" id="PTHR30346:SF29">
    <property type="entry name" value="LYSR SUBSTRATE-BINDING"/>
    <property type="match status" value="1"/>
</dbReference>
<dbReference type="GO" id="GO:0032993">
    <property type="term" value="C:protein-DNA complex"/>
    <property type="evidence" value="ECO:0007669"/>
    <property type="project" value="TreeGrafter"/>
</dbReference>
<dbReference type="Pfam" id="PF00126">
    <property type="entry name" value="HTH_1"/>
    <property type="match status" value="1"/>
</dbReference>
<evidence type="ECO:0000313" key="7">
    <source>
        <dbReference type="Proteomes" id="UP000824220"/>
    </source>
</evidence>
<reference evidence="6" key="1">
    <citation type="journal article" date="2021" name="PeerJ">
        <title>Extensive microbial diversity within the chicken gut microbiome revealed by metagenomics and culture.</title>
        <authorList>
            <person name="Gilroy R."/>
            <person name="Ravi A."/>
            <person name="Getino M."/>
            <person name="Pursley I."/>
            <person name="Horton D.L."/>
            <person name="Alikhan N.F."/>
            <person name="Baker D."/>
            <person name="Gharbi K."/>
            <person name="Hall N."/>
            <person name="Watson M."/>
            <person name="Adriaenssens E.M."/>
            <person name="Foster-Nyarko E."/>
            <person name="Jarju S."/>
            <person name="Secka A."/>
            <person name="Antonio M."/>
            <person name="Oren A."/>
            <person name="Chaudhuri R.R."/>
            <person name="La Ragione R."/>
            <person name="Hildebrand F."/>
            <person name="Pallen M.J."/>
        </authorList>
    </citation>
    <scope>NUCLEOTIDE SEQUENCE</scope>
    <source>
        <strain evidence="6">ChiHjej8B7-3636</strain>
    </source>
</reference>
<dbReference type="GO" id="GO:0003700">
    <property type="term" value="F:DNA-binding transcription factor activity"/>
    <property type="evidence" value="ECO:0007669"/>
    <property type="project" value="InterPro"/>
</dbReference>
<organism evidence="6 7">
    <name type="scientific">Candidatus Microbacterium stercoravium</name>
    <dbReference type="NCBI Taxonomy" id="2838697"/>
    <lineage>
        <taxon>Bacteria</taxon>
        <taxon>Bacillati</taxon>
        <taxon>Actinomycetota</taxon>
        <taxon>Actinomycetes</taxon>
        <taxon>Micrococcales</taxon>
        <taxon>Microbacteriaceae</taxon>
        <taxon>Microbacterium</taxon>
    </lineage>
</organism>
<evidence type="ECO:0000256" key="3">
    <source>
        <dbReference type="ARBA" id="ARBA00023125"/>
    </source>
</evidence>
<dbReference type="GO" id="GO:0003677">
    <property type="term" value="F:DNA binding"/>
    <property type="evidence" value="ECO:0007669"/>
    <property type="project" value="UniProtKB-KW"/>
</dbReference>
<dbReference type="PANTHER" id="PTHR30346">
    <property type="entry name" value="TRANSCRIPTIONAL DUAL REGULATOR HCAR-RELATED"/>
    <property type="match status" value="1"/>
</dbReference>
<evidence type="ECO:0000256" key="4">
    <source>
        <dbReference type="ARBA" id="ARBA00023163"/>
    </source>
</evidence>
<dbReference type="InterPro" id="IPR036388">
    <property type="entry name" value="WH-like_DNA-bd_sf"/>
</dbReference>
<accession>A0A9D2H3G9</accession>
<proteinExistence type="inferred from homology"/>
<keyword evidence="4" id="KW-0804">Transcription</keyword>
<protein>
    <submittedName>
        <fullName evidence="6">LysR family transcriptional regulator</fullName>
    </submittedName>
</protein>
<dbReference type="InterPro" id="IPR005119">
    <property type="entry name" value="LysR_subst-bd"/>
</dbReference>
<dbReference type="Gene3D" id="3.40.190.10">
    <property type="entry name" value="Periplasmic binding protein-like II"/>
    <property type="match status" value="2"/>
</dbReference>
<dbReference type="Proteomes" id="UP000824220">
    <property type="component" value="Unassembled WGS sequence"/>
</dbReference>